<feature type="region of interest" description="Disordered" evidence="2">
    <location>
        <begin position="115"/>
        <end position="136"/>
    </location>
</feature>
<evidence type="ECO:0000256" key="1">
    <source>
        <dbReference type="SAM" id="Coils"/>
    </source>
</evidence>
<accession>A0A0B0H9R5</accession>
<keyword evidence="5" id="KW-1185">Reference proteome</keyword>
<gene>
    <name evidence="4" type="ORF">JV46_24210</name>
</gene>
<comment type="caution">
    <text evidence="4">The sequence shown here is derived from an EMBL/GenBank/DDBJ whole genome shotgun (WGS) entry which is preliminary data.</text>
</comment>
<dbReference type="OrthoDB" id="9180842at2"/>
<organism evidence="4 5">
    <name type="scientific">Solemya velum gill symbiont</name>
    <dbReference type="NCBI Taxonomy" id="2340"/>
    <lineage>
        <taxon>Bacteria</taxon>
        <taxon>Pseudomonadati</taxon>
        <taxon>Pseudomonadota</taxon>
        <taxon>Gammaproteobacteria</taxon>
        <taxon>sulfur-oxidizing symbionts</taxon>
    </lineage>
</organism>
<dbReference type="EMBL" id="JRAA01000003">
    <property type="protein sequence ID" value="KHF24206.1"/>
    <property type="molecule type" value="Genomic_DNA"/>
</dbReference>
<evidence type="ECO:0000313" key="4">
    <source>
        <dbReference type="EMBL" id="KHF24206.1"/>
    </source>
</evidence>
<feature type="chain" id="PRO_5002073757" evidence="3">
    <location>
        <begin position="25"/>
        <end position="244"/>
    </location>
</feature>
<evidence type="ECO:0000313" key="5">
    <source>
        <dbReference type="Proteomes" id="UP000030856"/>
    </source>
</evidence>
<dbReference type="STRING" id="2340.JV46_24210"/>
<keyword evidence="1" id="KW-0175">Coiled coil</keyword>
<feature type="signal peptide" evidence="3">
    <location>
        <begin position="1"/>
        <end position="24"/>
    </location>
</feature>
<protein>
    <submittedName>
        <fullName evidence="4">Uncharacterized protein</fullName>
    </submittedName>
</protein>
<dbReference type="AlphaFoldDB" id="A0A0B0H9R5"/>
<evidence type="ECO:0000256" key="2">
    <source>
        <dbReference type="SAM" id="MobiDB-lite"/>
    </source>
</evidence>
<proteinExistence type="predicted"/>
<dbReference type="eggNOG" id="ENOG502ZCF6">
    <property type="taxonomic scope" value="Bacteria"/>
</dbReference>
<sequence length="244" mass="27080">MNTSRLTYWILPILLAFSATQAWAYGTSIPASNSEAIAHTGKVIETMSSAGYTYIRVEEKGKTFWIALPEFQVSVGETISFYEQMLMENFTSKTLNRTFDRILFVEGISKGTELPAKAEVKPSPNKEAPKQVGESQKLKELGSPVGRFSVEELFQKKDELNGKVVEVKGNISKLSRQIMGTDWAHIEDGTGKKEDLNNKIIFRSTQGGVAVGDEVVAKGVLYLNKDYGSGYFYPVIVENAVFNK</sequence>
<dbReference type="RefSeq" id="WP_052132296.1">
    <property type="nucleotide sequence ID" value="NZ_JRAA01000003.1"/>
</dbReference>
<evidence type="ECO:0000256" key="3">
    <source>
        <dbReference type="SAM" id="SignalP"/>
    </source>
</evidence>
<dbReference type="Proteomes" id="UP000030856">
    <property type="component" value="Unassembled WGS sequence"/>
</dbReference>
<dbReference type="GeneID" id="86990476"/>
<feature type="coiled-coil region" evidence="1">
    <location>
        <begin position="150"/>
        <end position="177"/>
    </location>
</feature>
<reference evidence="4 5" key="1">
    <citation type="journal article" date="2014" name="BMC Genomics">
        <title>The genome of the intracellular bacterium of the coastal bivalve, Solemya velum: a blueprint for thriving in and out of symbiosis.</title>
        <authorList>
            <person name="Dmytrenko O."/>
            <person name="Russell S.L."/>
            <person name="Loo W.T."/>
            <person name="Fontanez K.M."/>
            <person name="Liao L."/>
            <person name="Roeselers G."/>
            <person name="Sharma R."/>
            <person name="Stewart F.J."/>
            <person name="Newton I.L."/>
            <person name="Woyke T."/>
            <person name="Wu D."/>
            <person name="Lang J.M."/>
            <person name="Eisen J.A."/>
            <person name="Cavanaugh C.M."/>
        </authorList>
    </citation>
    <scope>NUCLEOTIDE SEQUENCE [LARGE SCALE GENOMIC DNA]</scope>
    <source>
        <strain evidence="4 5">WH</strain>
    </source>
</reference>
<keyword evidence="3" id="KW-0732">Signal</keyword>
<name>A0A0B0H9R5_SOVGS</name>